<dbReference type="GO" id="GO:0008270">
    <property type="term" value="F:zinc ion binding"/>
    <property type="evidence" value="ECO:0007669"/>
    <property type="project" value="InterPro"/>
</dbReference>
<dbReference type="PANTHER" id="PTHR46910">
    <property type="entry name" value="TRANSCRIPTION FACTOR PDR1"/>
    <property type="match status" value="1"/>
</dbReference>
<proteinExistence type="predicted"/>
<evidence type="ECO:0000256" key="3">
    <source>
        <dbReference type="ARBA" id="ARBA00023242"/>
    </source>
</evidence>
<feature type="compositionally biased region" description="Polar residues" evidence="4">
    <location>
        <begin position="538"/>
        <end position="557"/>
    </location>
</feature>
<evidence type="ECO:0000256" key="2">
    <source>
        <dbReference type="ARBA" id="ARBA00023163"/>
    </source>
</evidence>
<dbReference type="VEuPathDB" id="FungiDB:BO78DRAFT_459071"/>
<dbReference type="Pfam" id="PF04082">
    <property type="entry name" value="Fungal_trans"/>
    <property type="match status" value="1"/>
</dbReference>
<dbReference type="Proteomes" id="UP000248423">
    <property type="component" value="Unassembled WGS sequence"/>
</dbReference>
<sequence length="667" mass="74293">MNPILPAARAPEDDLHPSHDARPAKRRKRAYTPGASRPSPRELGIMRKDDASASFLGSSSGIHFVRTVYQAFARRSADLRQARAGHESLVPGEDDHLRPGQGKAHAPLWRPEELNFTNSSLPFDELVRLSDNYFENWHPVYPFIHAPSILRTMERMNQVGIQFIPRSDAAIMRSIFSISAIDARQVQSASSVSAAVPAELVFHTVHEAMNGLQDLLDEPSSISSLQAAFGIQLFLTSILHLNAASRIGGFVTRTAFHLGLHRCPARYSCFTSDDVAIRRRLFWSIYCLERYLTQALGVPLSIRDDDIDVCYRGAERHRTERDDAMSCAGDSRLRLLDHLAKFARLRGLISELRNKSIMHSRENMTDATEVNSKLLQWWNEVYDDVHPLEPDPDSPLKPLHRLLLTVSRHEATIALHRPVLATDNPTAEYKAAFQTCINSSRSLLAALHGYLNARSDVQGHSDRQRAPLISPSFTWIVWMSSLILIYAAWTGHFFDQGALRYARIGISVLRNIALRERDWPQTCIEAIQDLCSALEKNTQDGWSESGQGQNATSTPSTDRWLHPRDSRNLERQSSLPISDEYGAEARPAGDSLPRVGQAGDPATDYLADFAIPALEPSVVVDSNLNPGSMVFGDQAGNSFYGMGEGAFNEGWSVADGPWLIHGDFFVG</sequence>
<dbReference type="InterPro" id="IPR050987">
    <property type="entry name" value="AtrR-like"/>
</dbReference>
<keyword evidence="1" id="KW-0805">Transcription regulation</keyword>
<evidence type="ECO:0000313" key="6">
    <source>
        <dbReference type="EMBL" id="PYI09590.1"/>
    </source>
</evidence>
<dbReference type="SMART" id="SM00906">
    <property type="entry name" value="Fungal_trans"/>
    <property type="match status" value="1"/>
</dbReference>
<dbReference type="STRING" id="1448318.A0A319EIU7"/>
<feature type="compositionally biased region" description="Basic and acidic residues" evidence="4">
    <location>
        <begin position="10"/>
        <end position="23"/>
    </location>
</feature>
<feature type="domain" description="Xylanolytic transcriptional activator regulatory" evidence="5">
    <location>
        <begin position="244"/>
        <end position="318"/>
    </location>
</feature>
<feature type="region of interest" description="Disordered" evidence="4">
    <location>
        <begin position="1"/>
        <end position="44"/>
    </location>
</feature>
<dbReference type="OrthoDB" id="3266505at2759"/>
<evidence type="ECO:0000313" key="7">
    <source>
        <dbReference type="Proteomes" id="UP000248423"/>
    </source>
</evidence>
<dbReference type="CDD" id="cd12148">
    <property type="entry name" value="fungal_TF_MHR"/>
    <property type="match status" value="1"/>
</dbReference>
<dbReference type="InterPro" id="IPR007219">
    <property type="entry name" value="XnlR_reg_dom"/>
</dbReference>
<protein>
    <recommendedName>
        <fullName evidence="5">Xylanolytic transcriptional activator regulatory domain-containing protein</fullName>
    </recommendedName>
</protein>
<evidence type="ECO:0000256" key="1">
    <source>
        <dbReference type="ARBA" id="ARBA00023015"/>
    </source>
</evidence>
<dbReference type="GO" id="GO:0003700">
    <property type="term" value="F:DNA-binding transcription factor activity"/>
    <property type="evidence" value="ECO:0007669"/>
    <property type="project" value="InterPro"/>
</dbReference>
<dbReference type="GO" id="GO:0003677">
    <property type="term" value="F:DNA binding"/>
    <property type="evidence" value="ECO:0007669"/>
    <property type="project" value="InterPro"/>
</dbReference>
<keyword evidence="3" id="KW-0539">Nucleus</keyword>
<reference evidence="6 7" key="1">
    <citation type="submission" date="2018-02" db="EMBL/GenBank/DDBJ databases">
        <title>The genomes of Aspergillus section Nigri reveals drivers in fungal speciation.</title>
        <authorList>
            <consortium name="DOE Joint Genome Institute"/>
            <person name="Vesth T.C."/>
            <person name="Nybo J."/>
            <person name="Theobald S."/>
            <person name="Brandl J."/>
            <person name="Frisvad J.C."/>
            <person name="Nielsen K.F."/>
            <person name="Lyhne E.K."/>
            <person name="Kogle M.E."/>
            <person name="Kuo A."/>
            <person name="Riley R."/>
            <person name="Clum A."/>
            <person name="Nolan M."/>
            <person name="Lipzen A."/>
            <person name="Salamov A."/>
            <person name="Henrissat B."/>
            <person name="Wiebenga A."/>
            <person name="De vries R.P."/>
            <person name="Grigoriev I.V."/>
            <person name="Mortensen U.H."/>
            <person name="Andersen M.R."/>
            <person name="Baker S.E."/>
        </authorList>
    </citation>
    <scope>NUCLEOTIDE SEQUENCE [LARGE SCALE GENOMIC DNA]</scope>
    <source>
        <strain evidence="6 7">CBS 121057</strain>
    </source>
</reference>
<dbReference type="GO" id="GO:0006351">
    <property type="term" value="P:DNA-templated transcription"/>
    <property type="evidence" value="ECO:0007669"/>
    <property type="project" value="InterPro"/>
</dbReference>
<gene>
    <name evidence="6" type="ORF">BO78DRAFT_459071</name>
</gene>
<evidence type="ECO:0000259" key="5">
    <source>
        <dbReference type="SMART" id="SM00906"/>
    </source>
</evidence>
<feature type="region of interest" description="Disordered" evidence="4">
    <location>
        <begin position="538"/>
        <end position="597"/>
    </location>
</feature>
<feature type="compositionally biased region" description="Basic and acidic residues" evidence="4">
    <location>
        <begin position="559"/>
        <end position="570"/>
    </location>
</feature>
<accession>A0A319EIU7</accession>
<organism evidence="6 7">
    <name type="scientific">Aspergillus sclerotiicarbonarius (strain CBS 121057 / IBT 28362)</name>
    <dbReference type="NCBI Taxonomy" id="1448318"/>
    <lineage>
        <taxon>Eukaryota</taxon>
        <taxon>Fungi</taxon>
        <taxon>Dikarya</taxon>
        <taxon>Ascomycota</taxon>
        <taxon>Pezizomycotina</taxon>
        <taxon>Eurotiomycetes</taxon>
        <taxon>Eurotiomycetidae</taxon>
        <taxon>Eurotiales</taxon>
        <taxon>Aspergillaceae</taxon>
        <taxon>Aspergillus</taxon>
        <taxon>Aspergillus subgen. Circumdati</taxon>
    </lineage>
</organism>
<dbReference type="EMBL" id="KZ826326">
    <property type="protein sequence ID" value="PYI09590.1"/>
    <property type="molecule type" value="Genomic_DNA"/>
</dbReference>
<dbReference type="AlphaFoldDB" id="A0A319EIU7"/>
<evidence type="ECO:0000256" key="4">
    <source>
        <dbReference type="SAM" id="MobiDB-lite"/>
    </source>
</evidence>
<keyword evidence="2" id="KW-0804">Transcription</keyword>
<keyword evidence="7" id="KW-1185">Reference proteome</keyword>
<name>A0A319EIU7_ASPSB</name>
<dbReference type="PANTHER" id="PTHR46910:SF9">
    <property type="entry name" value="MISCELLANEOUS ZN(II)2CYS6 TRANSCRIPTION FACTOR (EUROFUNG)"/>
    <property type="match status" value="1"/>
</dbReference>